<dbReference type="SUPFAM" id="SSF52172">
    <property type="entry name" value="CheY-like"/>
    <property type="match status" value="1"/>
</dbReference>
<evidence type="ECO:0000259" key="4">
    <source>
        <dbReference type="PROSITE" id="PS50043"/>
    </source>
</evidence>
<keyword evidence="1 3" id="KW-0597">Phosphoprotein</keyword>
<accession>A0ABW1CXG5</accession>
<dbReference type="InterPro" id="IPR051015">
    <property type="entry name" value="EvgA-like"/>
</dbReference>
<evidence type="ECO:0000259" key="5">
    <source>
        <dbReference type="PROSITE" id="PS50110"/>
    </source>
</evidence>
<dbReference type="Pfam" id="PF00196">
    <property type="entry name" value="GerE"/>
    <property type="match status" value="1"/>
</dbReference>
<dbReference type="InterPro" id="IPR058245">
    <property type="entry name" value="NreC/VraR/RcsB-like_REC"/>
</dbReference>
<dbReference type="Gene3D" id="3.40.50.2300">
    <property type="match status" value="1"/>
</dbReference>
<feature type="domain" description="HTH luxR-type" evidence="4">
    <location>
        <begin position="134"/>
        <end position="199"/>
    </location>
</feature>
<dbReference type="SUPFAM" id="SSF46894">
    <property type="entry name" value="C-terminal effector domain of the bipartite response regulators"/>
    <property type="match status" value="1"/>
</dbReference>
<dbReference type="InterPro" id="IPR036388">
    <property type="entry name" value="WH-like_DNA-bd_sf"/>
</dbReference>
<reference evidence="7" key="1">
    <citation type="journal article" date="2019" name="Int. J. Syst. Evol. Microbiol.">
        <title>The Global Catalogue of Microorganisms (GCM) 10K type strain sequencing project: providing services to taxonomists for standard genome sequencing and annotation.</title>
        <authorList>
            <consortium name="The Broad Institute Genomics Platform"/>
            <consortium name="The Broad Institute Genome Sequencing Center for Infectious Disease"/>
            <person name="Wu L."/>
            <person name="Ma J."/>
        </authorList>
    </citation>
    <scope>NUCLEOTIDE SEQUENCE [LARGE SCALE GENOMIC DNA]</scope>
    <source>
        <strain evidence="7">CCUG 53903</strain>
    </source>
</reference>
<feature type="modified residue" description="4-aspartylphosphate" evidence="3">
    <location>
        <position position="50"/>
    </location>
</feature>
<dbReference type="InterPro" id="IPR016032">
    <property type="entry name" value="Sig_transdc_resp-reg_C-effctor"/>
</dbReference>
<dbReference type="InterPro" id="IPR011006">
    <property type="entry name" value="CheY-like_superfamily"/>
</dbReference>
<keyword evidence="2" id="KW-0238">DNA-binding</keyword>
<evidence type="ECO:0000256" key="3">
    <source>
        <dbReference type="PROSITE-ProRule" id="PRU00169"/>
    </source>
</evidence>
<dbReference type="PROSITE" id="PS50110">
    <property type="entry name" value="RESPONSE_REGULATORY"/>
    <property type="match status" value="1"/>
</dbReference>
<dbReference type="Gene3D" id="1.10.10.10">
    <property type="entry name" value="Winged helix-like DNA-binding domain superfamily/Winged helix DNA-binding domain"/>
    <property type="match status" value="1"/>
</dbReference>
<evidence type="ECO:0000256" key="1">
    <source>
        <dbReference type="ARBA" id="ARBA00022553"/>
    </source>
</evidence>
<dbReference type="CDD" id="cd17535">
    <property type="entry name" value="REC_NarL-like"/>
    <property type="match status" value="1"/>
</dbReference>
<keyword evidence="7" id="KW-1185">Reference proteome</keyword>
<name>A0ABW1CXG5_9ACTN</name>
<proteinExistence type="predicted"/>
<comment type="caution">
    <text evidence="6">The sequence shown here is derived from an EMBL/GenBank/DDBJ whole genome shotgun (WGS) entry which is preliminary data.</text>
</comment>
<sequence length="211" mass="22863">MIVDEHTLLREVLGEVLLAEDDFSVLTESTDFESSVALIARTRPDIVLIDIDKPHASPGGAVRRLREASPRSVVAVLSMYDDARIVQEMIRAGVRCYLHKGITRRDLVASLRSVAGAGGQVTLTVPHGTLANLDADYAGPLSRREREVIALVAAAMSNRQIATHLSVTEGTVKRHLRNIFHKLGAVSRIDAVNKYKALGDSAAYPWSASGT</sequence>
<feature type="domain" description="Response regulatory" evidence="5">
    <location>
        <begin position="1"/>
        <end position="115"/>
    </location>
</feature>
<dbReference type="Pfam" id="PF00072">
    <property type="entry name" value="Response_reg"/>
    <property type="match status" value="1"/>
</dbReference>
<dbReference type="PANTHER" id="PTHR45566:SF2">
    <property type="entry name" value="NARL SUBFAMILY"/>
    <property type="match status" value="1"/>
</dbReference>
<dbReference type="PANTHER" id="PTHR45566">
    <property type="entry name" value="HTH-TYPE TRANSCRIPTIONAL REGULATOR YHJB-RELATED"/>
    <property type="match status" value="1"/>
</dbReference>
<dbReference type="PROSITE" id="PS50043">
    <property type="entry name" value="HTH_LUXR_2"/>
    <property type="match status" value="1"/>
</dbReference>
<evidence type="ECO:0000313" key="6">
    <source>
        <dbReference type="EMBL" id="MFC5829628.1"/>
    </source>
</evidence>
<dbReference type="InterPro" id="IPR001789">
    <property type="entry name" value="Sig_transdc_resp-reg_receiver"/>
</dbReference>
<dbReference type="PRINTS" id="PR00038">
    <property type="entry name" value="HTHLUXR"/>
</dbReference>
<evidence type="ECO:0000313" key="7">
    <source>
        <dbReference type="Proteomes" id="UP001596058"/>
    </source>
</evidence>
<dbReference type="EMBL" id="JBHSPA010000047">
    <property type="protein sequence ID" value="MFC5829628.1"/>
    <property type="molecule type" value="Genomic_DNA"/>
</dbReference>
<dbReference type="SMART" id="SM00448">
    <property type="entry name" value="REC"/>
    <property type="match status" value="1"/>
</dbReference>
<dbReference type="Proteomes" id="UP001596058">
    <property type="component" value="Unassembled WGS sequence"/>
</dbReference>
<gene>
    <name evidence="6" type="ORF">ACFPZ3_37690</name>
</gene>
<evidence type="ECO:0000256" key="2">
    <source>
        <dbReference type="ARBA" id="ARBA00023125"/>
    </source>
</evidence>
<dbReference type="InterPro" id="IPR000792">
    <property type="entry name" value="Tscrpt_reg_LuxR_C"/>
</dbReference>
<dbReference type="SMART" id="SM00421">
    <property type="entry name" value="HTH_LUXR"/>
    <property type="match status" value="1"/>
</dbReference>
<dbReference type="RefSeq" id="WP_379519118.1">
    <property type="nucleotide sequence ID" value="NZ_JBHSPA010000047.1"/>
</dbReference>
<dbReference type="CDD" id="cd06170">
    <property type="entry name" value="LuxR_C_like"/>
    <property type="match status" value="1"/>
</dbReference>
<protein>
    <submittedName>
        <fullName evidence="6">LuxR C-terminal-related transcriptional regulator</fullName>
    </submittedName>
</protein>
<organism evidence="6 7">
    <name type="scientific">Nonomuraea insulae</name>
    <dbReference type="NCBI Taxonomy" id="1616787"/>
    <lineage>
        <taxon>Bacteria</taxon>
        <taxon>Bacillati</taxon>
        <taxon>Actinomycetota</taxon>
        <taxon>Actinomycetes</taxon>
        <taxon>Streptosporangiales</taxon>
        <taxon>Streptosporangiaceae</taxon>
        <taxon>Nonomuraea</taxon>
    </lineage>
</organism>